<keyword evidence="4" id="KW-1185">Reference proteome</keyword>
<dbReference type="GeneID" id="39733290"/>
<feature type="transmembrane region" description="Helical" evidence="2">
    <location>
        <begin position="47"/>
        <end position="64"/>
    </location>
</feature>
<dbReference type="OMA" id="NPNVPQF"/>
<dbReference type="EMBL" id="CVMV01000096">
    <property type="protein sequence ID" value="CRG97178.1"/>
    <property type="molecule type" value="Genomic_DNA"/>
</dbReference>
<organism evidence="3 4">
    <name type="scientific">Plasmodium gallinaceum</name>
    <dbReference type="NCBI Taxonomy" id="5849"/>
    <lineage>
        <taxon>Eukaryota</taxon>
        <taxon>Sar</taxon>
        <taxon>Alveolata</taxon>
        <taxon>Apicomplexa</taxon>
        <taxon>Aconoidasida</taxon>
        <taxon>Haemosporida</taxon>
        <taxon>Plasmodiidae</taxon>
        <taxon>Plasmodium</taxon>
        <taxon>Plasmodium (Haemamoeba)</taxon>
    </lineage>
</organism>
<proteinExistence type="predicted"/>
<sequence length="389" mass="44054">MRFCSIKNDNLLRKVSASDRKNTEHCSFFLSEVQNKISQIKIYKNSMLSRLFTVVLFFLLYNFFQCMSKKQNKVTTVLLCNKYHSRKLAQQGPMFVRGKIKSTNKSQLKEAVKKPLHIQEGDNVLVIEGNKIQIENKTPYMQETGDDKAKFNNENASAPVNENIMKIRLGNFGNNIPDTQNPNVPQFGNIGIQNPNIPQFGNVGIQNPNVPQFGNFGNQNPSIPQSEIFGNQNPNVPQFGNIGIQNPNVPQFGNIGIQNPSVPQFGNLGIQNPNVPQFGNLGIQNPNVPQFGNIGIQNPSIPQFGSMGNSLPMRRQNKKTDKNKRENAMDINMEEVEVMDVTEQGFSDPTMKINWPVFHNNARGNDMNILKLRKQWQQTVYDDWKKNMA</sequence>
<evidence type="ECO:0000256" key="2">
    <source>
        <dbReference type="SAM" id="Phobius"/>
    </source>
</evidence>
<keyword evidence="2" id="KW-1133">Transmembrane helix</keyword>
<keyword evidence="2" id="KW-0472">Membrane</keyword>
<dbReference type="RefSeq" id="XP_028529981.1">
    <property type="nucleotide sequence ID" value="XM_028673539.1"/>
</dbReference>
<dbReference type="OrthoDB" id="10496633at2759"/>
<evidence type="ECO:0000256" key="1">
    <source>
        <dbReference type="SAM" id="MobiDB-lite"/>
    </source>
</evidence>
<protein>
    <submittedName>
        <fullName evidence="3">Uncharacterized protein</fullName>
    </submittedName>
</protein>
<comment type="caution">
    <text evidence="3">The sequence shown here is derived from an EMBL/GenBank/DDBJ whole genome shotgun (WGS) entry which is preliminary data.</text>
</comment>
<dbReference type="Proteomes" id="UP000220797">
    <property type="component" value="Unassembled WGS sequence"/>
</dbReference>
<accession>A0A1J1H0W8</accession>
<reference evidence="3" key="1">
    <citation type="submission" date="2015-04" db="EMBL/GenBank/DDBJ databases">
        <authorList>
            <consortium name="Pathogen Informatics"/>
        </authorList>
    </citation>
    <scope>NUCLEOTIDE SEQUENCE [LARGE SCALE GENOMIC DNA]</scope>
    <source>
        <strain evidence="3">8A</strain>
    </source>
</reference>
<feature type="region of interest" description="Disordered" evidence="1">
    <location>
        <begin position="305"/>
        <end position="325"/>
    </location>
</feature>
<evidence type="ECO:0000313" key="4">
    <source>
        <dbReference type="Proteomes" id="UP000220797"/>
    </source>
</evidence>
<dbReference type="AlphaFoldDB" id="A0A1J1H0W8"/>
<gene>
    <name evidence="3" type="ORF">PGAL8A_00475700</name>
</gene>
<evidence type="ECO:0000313" key="3">
    <source>
        <dbReference type="EMBL" id="CRG97178.1"/>
    </source>
</evidence>
<keyword evidence="2" id="KW-0812">Transmembrane</keyword>
<name>A0A1J1H0W8_PLAGA</name>
<dbReference type="VEuPathDB" id="PlasmoDB:PGAL8A_00475700"/>